<evidence type="ECO:0000259" key="1">
    <source>
        <dbReference type="Pfam" id="PF05050"/>
    </source>
</evidence>
<dbReference type="GO" id="GO:0005737">
    <property type="term" value="C:cytoplasm"/>
    <property type="evidence" value="ECO:0007669"/>
    <property type="project" value="GOC"/>
</dbReference>
<keyword evidence="2" id="KW-0808">Transferase</keyword>
<dbReference type="Pfam" id="PF05050">
    <property type="entry name" value="Methyltransf_21"/>
    <property type="match status" value="1"/>
</dbReference>
<keyword evidence="3" id="KW-1185">Reference proteome</keyword>
<dbReference type="AlphaFoldDB" id="A0A4R0NBC1"/>
<accession>A0A4R0NBC1</accession>
<reference evidence="2 3" key="1">
    <citation type="submission" date="2019-02" db="EMBL/GenBank/DDBJ databases">
        <title>Pedobacter sp. RP-3-8 sp. nov., isolated from Arctic soil.</title>
        <authorList>
            <person name="Dahal R.H."/>
        </authorList>
    </citation>
    <scope>NUCLEOTIDE SEQUENCE [LARGE SCALE GENOMIC DNA]</scope>
    <source>
        <strain evidence="2 3">RP-3-8</strain>
    </source>
</reference>
<feature type="domain" description="Methyltransferase FkbM" evidence="1">
    <location>
        <begin position="45"/>
        <end position="210"/>
    </location>
</feature>
<dbReference type="GO" id="GO:0016197">
    <property type="term" value="P:endosomal transport"/>
    <property type="evidence" value="ECO:0007669"/>
    <property type="project" value="TreeGrafter"/>
</dbReference>
<dbReference type="InterPro" id="IPR053202">
    <property type="entry name" value="EGF_Rcpt_Signaling_Reg"/>
</dbReference>
<dbReference type="Proteomes" id="UP000291117">
    <property type="component" value="Unassembled WGS sequence"/>
</dbReference>
<name>A0A4R0NBC1_9SPHI</name>
<comment type="caution">
    <text evidence="2">The sequence shown here is derived from an EMBL/GenBank/DDBJ whole genome shotgun (WGS) entry which is preliminary data.</text>
</comment>
<evidence type="ECO:0000313" key="3">
    <source>
        <dbReference type="Proteomes" id="UP000291117"/>
    </source>
</evidence>
<dbReference type="GO" id="GO:0005886">
    <property type="term" value="C:plasma membrane"/>
    <property type="evidence" value="ECO:0007669"/>
    <property type="project" value="TreeGrafter"/>
</dbReference>
<dbReference type="EMBL" id="SJSM01000003">
    <property type="protein sequence ID" value="TCC97560.1"/>
    <property type="molecule type" value="Genomic_DNA"/>
</dbReference>
<dbReference type="GO" id="GO:0008168">
    <property type="term" value="F:methyltransferase activity"/>
    <property type="evidence" value="ECO:0007669"/>
    <property type="project" value="UniProtKB-KW"/>
</dbReference>
<keyword evidence="2" id="KW-0489">Methyltransferase</keyword>
<protein>
    <submittedName>
        <fullName evidence="2">FkbM family methyltransferase</fullName>
    </submittedName>
</protein>
<evidence type="ECO:0000313" key="2">
    <source>
        <dbReference type="EMBL" id="TCC97560.1"/>
    </source>
</evidence>
<dbReference type="InterPro" id="IPR006342">
    <property type="entry name" value="FkbM_mtfrase"/>
</dbReference>
<dbReference type="PANTHER" id="PTHR34009">
    <property type="entry name" value="PROTEIN STAR"/>
    <property type="match status" value="1"/>
</dbReference>
<dbReference type="SUPFAM" id="SSF53335">
    <property type="entry name" value="S-adenosyl-L-methionine-dependent methyltransferases"/>
    <property type="match status" value="1"/>
</dbReference>
<dbReference type="OrthoDB" id="9801609at2"/>
<proteinExistence type="predicted"/>
<organism evidence="2 3">
    <name type="scientific">Pedobacter hiemivivus</name>
    <dbReference type="NCBI Taxonomy" id="2530454"/>
    <lineage>
        <taxon>Bacteria</taxon>
        <taxon>Pseudomonadati</taxon>
        <taxon>Bacteroidota</taxon>
        <taxon>Sphingobacteriia</taxon>
        <taxon>Sphingobacteriales</taxon>
        <taxon>Sphingobacteriaceae</taxon>
        <taxon>Pedobacter</taxon>
    </lineage>
</organism>
<gene>
    <name evidence="2" type="ORF">EZ444_06480</name>
</gene>
<dbReference type="InterPro" id="IPR029063">
    <property type="entry name" value="SAM-dependent_MTases_sf"/>
</dbReference>
<dbReference type="GO" id="GO:0006888">
    <property type="term" value="P:endoplasmic reticulum to Golgi vesicle-mediated transport"/>
    <property type="evidence" value="ECO:0007669"/>
    <property type="project" value="TreeGrafter"/>
</dbReference>
<dbReference type="PANTHER" id="PTHR34009:SF2">
    <property type="entry name" value="PROTEIN STAR"/>
    <property type="match status" value="1"/>
</dbReference>
<sequence>MGLRTLLGLKKAKPISYLNLSYSQEGEDGILSRVFGNRQDGFFVDVGAHHPIRFSNTYKFYENGWRGINIDACPGSMEPFNRIRPLDINLEIPVSNLKEKMPFYVFNETALNTFSLELANEYQKKDSYWIDKTVVMETSTLASILDDHLPANQEIDFLSIDAEGFDFQILISNNWTKYKPKVVLIECDLSIAEFMDSDLYRFMEKEQYEFFAKTVKTVFFKHESLII</sequence>
<dbReference type="Gene3D" id="3.40.50.150">
    <property type="entry name" value="Vaccinia Virus protein VP39"/>
    <property type="match status" value="1"/>
</dbReference>
<dbReference type="GO" id="GO:0032259">
    <property type="term" value="P:methylation"/>
    <property type="evidence" value="ECO:0007669"/>
    <property type="project" value="UniProtKB-KW"/>
</dbReference>